<evidence type="ECO:0000313" key="3">
    <source>
        <dbReference type="EMBL" id="KAK7448056.1"/>
    </source>
</evidence>
<feature type="domain" description="DUF4100" evidence="2">
    <location>
        <begin position="76"/>
        <end position="277"/>
    </location>
</feature>
<feature type="region of interest" description="Disordered" evidence="1">
    <location>
        <begin position="181"/>
        <end position="236"/>
    </location>
</feature>
<name>A0ABR1J2A3_9AGAR</name>
<comment type="caution">
    <text evidence="3">The sequence shown here is derived from an EMBL/GenBank/DDBJ whole genome shotgun (WGS) entry which is preliminary data.</text>
</comment>
<dbReference type="Proteomes" id="UP001498398">
    <property type="component" value="Unassembled WGS sequence"/>
</dbReference>
<feature type="region of interest" description="Disordered" evidence="1">
    <location>
        <begin position="103"/>
        <end position="136"/>
    </location>
</feature>
<reference evidence="3 4" key="1">
    <citation type="submission" date="2024-01" db="EMBL/GenBank/DDBJ databases">
        <title>A draft genome for the cacao thread blight pathogen Marasmiellus scandens.</title>
        <authorList>
            <person name="Baruah I.K."/>
            <person name="Leung J."/>
            <person name="Bukari Y."/>
            <person name="Amoako-Attah I."/>
            <person name="Meinhardt L.W."/>
            <person name="Bailey B.A."/>
            <person name="Cohen S.P."/>
        </authorList>
    </citation>
    <scope>NUCLEOTIDE SEQUENCE [LARGE SCALE GENOMIC DNA]</scope>
    <source>
        <strain evidence="3 4">GH-19</strain>
    </source>
</reference>
<feature type="compositionally biased region" description="Polar residues" evidence="1">
    <location>
        <begin position="213"/>
        <end position="233"/>
    </location>
</feature>
<evidence type="ECO:0000259" key="2">
    <source>
        <dbReference type="Pfam" id="PF13352"/>
    </source>
</evidence>
<organism evidence="3 4">
    <name type="scientific">Marasmiellus scandens</name>
    <dbReference type="NCBI Taxonomy" id="2682957"/>
    <lineage>
        <taxon>Eukaryota</taxon>
        <taxon>Fungi</taxon>
        <taxon>Dikarya</taxon>
        <taxon>Basidiomycota</taxon>
        <taxon>Agaricomycotina</taxon>
        <taxon>Agaricomycetes</taxon>
        <taxon>Agaricomycetidae</taxon>
        <taxon>Agaricales</taxon>
        <taxon>Marasmiineae</taxon>
        <taxon>Omphalotaceae</taxon>
        <taxon>Marasmiellus</taxon>
    </lineage>
</organism>
<feature type="compositionally biased region" description="Basic and acidic residues" evidence="1">
    <location>
        <begin position="264"/>
        <end position="275"/>
    </location>
</feature>
<protein>
    <recommendedName>
        <fullName evidence="2">DUF4100 domain-containing protein</fullName>
    </recommendedName>
</protein>
<dbReference type="EMBL" id="JBANRG010000039">
    <property type="protein sequence ID" value="KAK7448056.1"/>
    <property type="molecule type" value="Genomic_DNA"/>
</dbReference>
<gene>
    <name evidence="3" type="ORF">VKT23_013813</name>
</gene>
<feature type="region of interest" description="Disordered" evidence="1">
    <location>
        <begin position="251"/>
        <end position="282"/>
    </location>
</feature>
<evidence type="ECO:0000256" key="1">
    <source>
        <dbReference type="SAM" id="MobiDB-lite"/>
    </source>
</evidence>
<keyword evidence="4" id="KW-1185">Reference proteome</keyword>
<dbReference type="Pfam" id="PF13352">
    <property type="entry name" value="DUF4100"/>
    <property type="match status" value="1"/>
</dbReference>
<sequence length="294" mass="31940">MQHLAQQSSQPTNSASTSSMPSSANDAMNCARNFANMLWSCMICRDTGTHPLHPSKCPFTQELIVLGLITFNLDSNRYVLPNRKDLPRVLYGWKGGLNSFLRQMAPNGSNPESKGKGRETTNANQTRDIPPHMASSASTGWDLNNLSLSLGDEFVINGTTFAVSALGSERTFELALHSGKDTARFNPLGDRSAKTKPQESTSRLLGNGALKPPSNSTQPSPTLTTDQKGSPLSQAPAKMNIPQLTNLINRSDGWKASLPSQKKTKNDVPMKDRTKTNPGAVTSIPSIRIHFYKS</sequence>
<feature type="region of interest" description="Disordered" evidence="1">
    <location>
        <begin position="1"/>
        <end position="25"/>
    </location>
</feature>
<evidence type="ECO:0000313" key="4">
    <source>
        <dbReference type="Proteomes" id="UP001498398"/>
    </source>
</evidence>
<accession>A0ABR1J2A3</accession>
<dbReference type="InterPro" id="IPR025165">
    <property type="entry name" value="DUF4100"/>
</dbReference>
<proteinExistence type="predicted"/>